<accession>A0A382IWM5</accession>
<proteinExistence type="predicted"/>
<dbReference type="AlphaFoldDB" id="A0A382IWM5"/>
<protein>
    <submittedName>
        <fullName evidence="1">Uncharacterized protein</fullName>
    </submittedName>
</protein>
<gene>
    <name evidence="1" type="ORF">METZ01_LOCUS256649</name>
</gene>
<organism evidence="1">
    <name type="scientific">marine metagenome</name>
    <dbReference type="NCBI Taxonomy" id="408172"/>
    <lineage>
        <taxon>unclassified sequences</taxon>
        <taxon>metagenomes</taxon>
        <taxon>ecological metagenomes</taxon>
    </lineage>
</organism>
<name>A0A382IWM5_9ZZZZ</name>
<sequence length="75" mass="8148">MNNSGIYVSVDTSYIIGFNGMEVPTSNTISYSNASGEVNNMIAPVKTMVGDTLTITWYYSDGFDIRNGAIEIVLN</sequence>
<dbReference type="EMBL" id="UINC01069992">
    <property type="protein sequence ID" value="SVC03795.1"/>
    <property type="molecule type" value="Genomic_DNA"/>
</dbReference>
<evidence type="ECO:0000313" key="1">
    <source>
        <dbReference type="EMBL" id="SVC03795.1"/>
    </source>
</evidence>
<reference evidence="1" key="1">
    <citation type="submission" date="2018-05" db="EMBL/GenBank/DDBJ databases">
        <authorList>
            <person name="Lanie J.A."/>
            <person name="Ng W.-L."/>
            <person name="Kazmierczak K.M."/>
            <person name="Andrzejewski T.M."/>
            <person name="Davidsen T.M."/>
            <person name="Wayne K.J."/>
            <person name="Tettelin H."/>
            <person name="Glass J.I."/>
            <person name="Rusch D."/>
            <person name="Podicherti R."/>
            <person name="Tsui H.-C.T."/>
            <person name="Winkler M.E."/>
        </authorList>
    </citation>
    <scope>NUCLEOTIDE SEQUENCE</scope>
</reference>